<dbReference type="Gene3D" id="1.10.630.10">
    <property type="entry name" value="Cytochrome P450"/>
    <property type="match status" value="1"/>
</dbReference>
<dbReference type="PRINTS" id="PR00359">
    <property type="entry name" value="BP450"/>
</dbReference>
<dbReference type="AlphaFoldDB" id="A0A7D7QZN3"/>
<reference evidence="9" key="1">
    <citation type="submission" date="2020-07" db="EMBL/GenBank/DDBJ databases">
        <title>novel species isolated from the respiratory tract of Marmot.</title>
        <authorList>
            <person name="Zhang G."/>
        </authorList>
    </citation>
    <scope>NUCLEOTIDE SEQUENCE [LARGE SCALE GENOMIC DNA]</scope>
    <source>
        <strain evidence="9">686</strain>
    </source>
</reference>
<dbReference type="KEGG" id="gji:H1R19_08575"/>
<evidence type="ECO:0000313" key="8">
    <source>
        <dbReference type="EMBL" id="QMT03148.1"/>
    </source>
</evidence>
<evidence type="ECO:0000256" key="2">
    <source>
        <dbReference type="ARBA" id="ARBA00022617"/>
    </source>
</evidence>
<dbReference type="Proteomes" id="UP000515663">
    <property type="component" value="Chromosome"/>
</dbReference>
<dbReference type="GO" id="GO:0004497">
    <property type="term" value="F:monooxygenase activity"/>
    <property type="evidence" value="ECO:0007669"/>
    <property type="project" value="UniProtKB-KW"/>
</dbReference>
<keyword evidence="5 7" id="KW-0408">Iron</keyword>
<dbReference type="PROSITE" id="PS00086">
    <property type="entry name" value="CYTOCHROME_P450"/>
    <property type="match status" value="1"/>
</dbReference>
<name>A0A7D7QZN3_9ACTN</name>
<evidence type="ECO:0000256" key="1">
    <source>
        <dbReference type="ARBA" id="ARBA00010617"/>
    </source>
</evidence>
<organism evidence="8 9">
    <name type="scientific">Gordonia jinghuaiqii</name>
    <dbReference type="NCBI Taxonomy" id="2758710"/>
    <lineage>
        <taxon>Bacteria</taxon>
        <taxon>Bacillati</taxon>
        <taxon>Actinomycetota</taxon>
        <taxon>Actinomycetes</taxon>
        <taxon>Mycobacteriales</taxon>
        <taxon>Gordoniaceae</taxon>
        <taxon>Gordonia</taxon>
    </lineage>
</organism>
<accession>A0A7D7QZN3</accession>
<comment type="similarity">
    <text evidence="1 7">Belongs to the cytochrome P450 family.</text>
</comment>
<dbReference type="InterPro" id="IPR002397">
    <property type="entry name" value="Cyt_P450_B"/>
</dbReference>
<dbReference type="GO" id="GO:0005506">
    <property type="term" value="F:iron ion binding"/>
    <property type="evidence" value="ECO:0007669"/>
    <property type="project" value="InterPro"/>
</dbReference>
<keyword evidence="2 7" id="KW-0349">Heme</keyword>
<dbReference type="GO" id="GO:0016705">
    <property type="term" value="F:oxidoreductase activity, acting on paired donors, with incorporation or reduction of molecular oxygen"/>
    <property type="evidence" value="ECO:0007669"/>
    <property type="project" value="InterPro"/>
</dbReference>
<dbReference type="PANTHER" id="PTHR46696">
    <property type="entry name" value="P450, PUTATIVE (EUROFUNG)-RELATED"/>
    <property type="match status" value="1"/>
</dbReference>
<evidence type="ECO:0000256" key="4">
    <source>
        <dbReference type="ARBA" id="ARBA00023002"/>
    </source>
</evidence>
<dbReference type="SUPFAM" id="SSF48264">
    <property type="entry name" value="Cytochrome P450"/>
    <property type="match status" value="1"/>
</dbReference>
<dbReference type="EMBL" id="CP059491">
    <property type="protein sequence ID" value="QMT03148.1"/>
    <property type="molecule type" value="Genomic_DNA"/>
</dbReference>
<evidence type="ECO:0000256" key="7">
    <source>
        <dbReference type="RuleBase" id="RU000461"/>
    </source>
</evidence>
<dbReference type="InterPro" id="IPR017972">
    <property type="entry name" value="Cyt_P450_CS"/>
</dbReference>
<keyword evidence="4 7" id="KW-0560">Oxidoreductase</keyword>
<keyword evidence="9" id="KW-1185">Reference proteome</keyword>
<evidence type="ECO:0000256" key="6">
    <source>
        <dbReference type="ARBA" id="ARBA00023033"/>
    </source>
</evidence>
<dbReference type="InterPro" id="IPR036396">
    <property type="entry name" value="Cyt_P450_sf"/>
</dbReference>
<gene>
    <name evidence="8" type="ORF">H1R19_08575</name>
</gene>
<dbReference type="RefSeq" id="WP_219851207.1">
    <property type="nucleotide sequence ID" value="NZ_CP059491.1"/>
</dbReference>
<evidence type="ECO:0000256" key="3">
    <source>
        <dbReference type="ARBA" id="ARBA00022723"/>
    </source>
</evidence>
<keyword evidence="6 7" id="KW-0503">Monooxygenase</keyword>
<evidence type="ECO:0000313" key="9">
    <source>
        <dbReference type="Proteomes" id="UP000515663"/>
    </source>
</evidence>
<dbReference type="InterPro" id="IPR001128">
    <property type="entry name" value="Cyt_P450"/>
</dbReference>
<sequence length="121" mass="12749">MSRGVADGRLDHSAAVMIRFQVVAAGAESTVSLLGDPAHFDDPARVDLDPTTRRPHLGFGKGLHLCVGAALARLQARLAIEHLIGATTGFRVEVSEAQRDDGLLVRKLTALPVSVSVSVSN</sequence>
<dbReference type="PANTHER" id="PTHR46696:SF1">
    <property type="entry name" value="CYTOCHROME P450 YJIB-RELATED"/>
    <property type="match status" value="1"/>
</dbReference>
<dbReference type="Pfam" id="PF00067">
    <property type="entry name" value="p450"/>
    <property type="match status" value="1"/>
</dbReference>
<protein>
    <submittedName>
        <fullName evidence="8">Cytochrome P450</fullName>
    </submittedName>
</protein>
<dbReference type="GO" id="GO:0020037">
    <property type="term" value="F:heme binding"/>
    <property type="evidence" value="ECO:0007669"/>
    <property type="project" value="InterPro"/>
</dbReference>
<proteinExistence type="inferred from homology"/>
<evidence type="ECO:0000256" key="5">
    <source>
        <dbReference type="ARBA" id="ARBA00023004"/>
    </source>
</evidence>
<keyword evidence="3 7" id="KW-0479">Metal-binding</keyword>